<organism evidence="1 2">
    <name type="scientific">Monilinia fructicola</name>
    <name type="common">Brown rot fungus</name>
    <name type="synonym">Ciboria fructicola</name>
    <dbReference type="NCBI Taxonomy" id="38448"/>
    <lineage>
        <taxon>Eukaryota</taxon>
        <taxon>Fungi</taxon>
        <taxon>Dikarya</taxon>
        <taxon>Ascomycota</taxon>
        <taxon>Pezizomycotina</taxon>
        <taxon>Leotiomycetes</taxon>
        <taxon>Helotiales</taxon>
        <taxon>Sclerotiniaceae</taxon>
        <taxon>Monilinia</taxon>
    </lineage>
</organism>
<evidence type="ECO:0000313" key="2">
    <source>
        <dbReference type="Proteomes" id="UP000322873"/>
    </source>
</evidence>
<accession>A0A5M9K0H9</accession>
<dbReference type="Proteomes" id="UP000322873">
    <property type="component" value="Unassembled WGS sequence"/>
</dbReference>
<gene>
    <name evidence="1" type="ORF">EYC84_005876</name>
</gene>
<dbReference type="AlphaFoldDB" id="A0A5M9K0H9"/>
<proteinExistence type="predicted"/>
<evidence type="ECO:0000313" key="1">
    <source>
        <dbReference type="EMBL" id="KAA8574400.1"/>
    </source>
</evidence>
<reference evidence="1 2" key="1">
    <citation type="submission" date="2019-06" db="EMBL/GenBank/DDBJ databases">
        <title>Genome Sequence of the Brown Rot Fungal Pathogen Monilinia fructicola.</title>
        <authorList>
            <person name="De Miccolis Angelini R.M."/>
            <person name="Landi L."/>
            <person name="Abate D."/>
            <person name="Pollastro S."/>
            <person name="Romanazzi G."/>
            <person name="Faretra F."/>
        </authorList>
    </citation>
    <scope>NUCLEOTIDE SEQUENCE [LARGE SCALE GENOMIC DNA]</scope>
    <source>
        <strain evidence="1 2">Mfrc123</strain>
    </source>
</reference>
<name>A0A5M9K0H9_MONFR</name>
<sequence>MKTHDWICGVNGEVKFWGSEAQCHCRFTCNVEFSPNSFNILQSPTLNIDRLMSLSNPTTSRDSSFTNIVRLLLARYLQLDIDPRFSCPQRVLKAYPHIFSLTIPISFRLTKATGLVSWRMNHHQQGKLILKSLTSLTQQSTYTRNTKKNSRIVTAYLPIH</sequence>
<keyword evidence="2" id="KW-1185">Reference proteome</keyword>
<protein>
    <submittedName>
        <fullName evidence="1">Uncharacterized protein</fullName>
    </submittedName>
</protein>
<dbReference type="EMBL" id="VICG01000003">
    <property type="protein sequence ID" value="KAA8574400.1"/>
    <property type="molecule type" value="Genomic_DNA"/>
</dbReference>
<comment type="caution">
    <text evidence="1">The sequence shown here is derived from an EMBL/GenBank/DDBJ whole genome shotgun (WGS) entry which is preliminary data.</text>
</comment>